<feature type="compositionally biased region" description="Gly residues" evidence="1">
    <location>
        <begin position="49"/>
        <end position="58"/>
    </location>
</feature>
<name>A0ABR9JKD5_9ACTN</name>
<sequence>MKRALATVPFLALALAVGGCGGSDEDPKAGGAGGTAAPSAPAPDASGPSGSGQDGGTGEAPENGGTPGAPPAASKATKAFNDCMAGQGVRIPTPTPGTTPSKEQIMRVKKAMEACVKKFSTDPPAG</sequence>
<reference evidence="3 4" key="1">
    <citation type="submission" date="2020-10" db="EMBL/GenBank/DDBJ databases">
        <title>Sequencing the genomes of 1000 actinobacteria strains.</title>
        <authorList>
            <person name="Klenk H.-P."/>
        </authorList>
    </citation>
    <scope>NUCLEOTIDE SEQUENCE [LARGE SCALE GENOMIC DNA]</scope>
    <source>
        <strain evidence="3 4">DSM 46744</strain>
    </source>
</reference>
<proteinExistence type="predicted"/>
<feature type="compositionally biased region" description="Low complexity" evidence="1">
    <location>
        <begin position="35"/>
        <end position="48"/>
    </location>
</feature>
<organism evidence="3 4">
    <name type="scientific">Actinomadura algeriensis</name>
    <dbReference type="NCBI Taxonomy" id="1679523"/>
    <lineage>
        <taxon>Bacteria</taxon>
        <taxon>Bacillati</taxon>
        <taxon>Actinomycetota</taxon>
        <taxon>Actinomycetes</taxon>
        <taxon>Streptosporangiales</taxon>
        <taxon>Thermomonosporaceae</taxon>
        <taxon>Actinomadura</taxon>
    </lineage>
</organism>
<feature type="signal peptide" evidence="2">
    <location>
        <begin position="1"/>
        <end position="19"/>
    </location>
</feature>
<dbReference type="Proteomes" id="UP000627838">
    <property type="component" value="Unassembled WGS sequence"/>
</dbReference>
<evidence type="ECO:0000256" key="2">
    <source>
        <dbReference type="SAM" id="SignalP"/>
    </source>
</evidence>
<evidence type="ECO:0000313" key="4">
    <source>
        <dbReference type="Proteomes" id="UP000627838"/>
    </source>
</evidence>
<dbReference type="PROSITE" id="PS51257">
    <property type="entry name" value="PROKAR_LIPOPROTEIN"/>
    <property type="match status" value="1"/>
</dbReference>
<gene>
    <name evidence="3" type="ORF">H4W34_000838</name>
</gene>
<evidence type="ECO:0000256" key="1">
    <source>
        <dbReference type="SAM" id="MobiDB-lite"/>
    </source>
</evidence>
<keyword evidence="2" id="KW-0732">Signal</keyword>
<feature type="chain" id="PRO_5046033169" evidence="2">
    <location>
        <begin position="20"/>
        <end position="126"/>
    </location>
</feature>
<dbReference type="RefSeq" id="WP_192757940.1">
    <property type="nucleotide sequence ID" value="NZ_JADBDZ010000001.1"/>
</dbReference>
<comment type="caution">
    <text evidence="3">The sequence shown here is derived from an EMBL/GenBank/DDBJ whole genome shotgun (WGS) entry which is preliminary data.</text>
</comment>
<dbReference type="EMBL" id="JADBDZ010000001">
    <property type="protein sequence ID" value="MBE1531005.1"/>
    <property type="molecule type" value="Genomic_DNA"/>
</dbReference>
<feature type="region of interest" description="Disordered" evidence="1">
    <location>
        <begin position="17"/>
        <end position="104"/>
    </location>
</feature>
<keyword evidence="4" id="KW-1185">Reference proteome</keyword>
<accession>A0ABR9JKD5</accession>
<protein>
    <submittedName>
        <fullName evidence="3">Uncharacterized protein</fullName>
    </submittedName>
</protein>
<evidence type="ECO:0000313" key="3">
    <source>
        <dbReference type="EMBL" id="MBE1531005.1"/>
    </source>
</evidence>